<dbReference type="InterPro" id="IPR001077">
    <property type="entry name" value="COMT_C"/>
</dbReference>
<dbReference type="InterPro" id="IPR036390">
    <property type="entry name" value="WH_DNA-bd_sf"/>
</dbReference>
<sequence>MELANMTSVPMSLNAPVRLGLADAIWNDGANSPLSAAEILPHFHLTYQNSTIGGDQENLQRILRMLTSYGVFSEHLTDGGRKYSLTNVGKTLVTDSGGLSYAAYVLQHYHEVLMRAWPLVHNTAVEELDTEPYLKQTAKRRHVRRICAVHESHIRRLRMIHKQFSNVRQGINFDLPEVVDKAPNIPAVTHMAGDMFQSVSSGDAIFMKVCVGLTTWTDEECKPIMKNCYKALSETDDSPRTRALLEGDIFVMTIYRAKGKHRTEEEFKELSLSAGFPTFRPLYIDYFYTIFGIQN</sequence>
<proteinExistence type="predicted"/>
<dbReference type="SUPFAM" id="SSF46785">
    <property type="entry name" value="Winged helix' DNA-binding domain"/>
    <property type="match status" value="1"/>
</dbReference>
<organism evidence="6 7">
    <name type="scientific">Brassica carinata</name>
    <name type="common">Ethiopian mustard</name>
    <name type="synonym">Abyssinian cabbage</name>
    <dbReference type="NCBI Taxonomy" id="52824"/>
    <lineage>
        <taxon>Eukaryota</taxon>
        <taxon>Viridiplantae</taxon>
        <taxon>Streptophyta</taxon>
        <taxon>Embryophyta</taxon>
        <taxon>Tracheophyta</taxon>
        <taxon>Spermatophyta</taxon>
        <taxon>Magnoliopsida</taxon>
        <taxon>eudicotyledons</taxon>
        <taxon>Gunneridae</taxon>
        <taxon>Pentapetalae</taxon>
        <taxon>rosids</taxon>
        <taxon>malvids</taxon>
        <taxon>Brassicales</taxon>
        <taxon>Brassicaceae</taxon>
        <taxon>Brassiceae</taxon>
        <taxon>Brassica</taxon>
    </lineage>
</organism>
<dbReference type="GO" id="GO:0032259">
    <property type="term" value="P:methylation"/>
    <property type="evidence" value="ECO:0007669"/>
    <property type="project" value="UniProtKB-KW"/>
</dbReference>
<dbReference type="GO" id="GO:0008171">
    <property type="term" value="F:O-methyltransferase activity"/>
    <property type="evidence" value="ECO:0007669"/>
    <property type="project" value="InterPro"/>
</dbReference>
<dbReference type="OrthoDB" id="1606438at2759"/>
<keyword evidence="3" id="KW-0949">S-adenosyl-L-methionine</keyword>
<dbReference type="Gene3D" id="1.10.10.10">
    <property type="entry name" value="Winged helix-like DNA-binding domain superfamily/Winged helix DNA-binding domain"/>
    <property type="match status" value="1"/>
</dbReference>
<dbReference type="InterPro" id="IPR012967">
    <property type="entry name" value="COMT_dimerisation"/>
</dbReference>
<dbReference type="PIRSF" id="PIRSF005739">
    <property type="entry name" value="O-mtase"/>
    <property type="match status" value="1"/>
</dbReference>
<evidence type="ECO:0000313" key="7">
    <source>
        <dbReference type="Proteomes" id="UP000886595"/>
    </source>
</evidence>
<dbReference type="PANTHER" id="PTHR11746">
    <property type="entry name" value="O-METHYLTRANSFERASE"/>
    <property type="match status" value="1"/>
</dbReference>
<comment type="caution">
    <text evidence="6">The sequence shown here is derived from an EMBL/GenBank/DDBJ whole genome shotgun (WGS) entry which is preliminary data.</text>
</comment>
<evidence type="ECO:0000256" key="1">
    <source>
        <dbReference type="ARBA" id="ARBA00022603"/>
    </source>
</evidence>
<keyword evidence="1" id="KW-0489">Methyltransferase</keyword>
<dbReference type="InterPro" id="IPR016461">
    <property type="entry name" value="COMT-like"/>
</dbReference>
<protein>
    <submittedName>
        <fullName evidence="6">Uncharacterized protein</fullName>
    </submittedName>
</protein>
<dbReference type="Proteomes" id="UP000886595">
    <property type="component" value="Unassembled WGS sequence"/>
</dbReference>
<dbReference type="InterPro" id="IPR029063">
    <property type="entry name" value="SAM-dependent_MTases_sf"/>
</dbReference>
<accession>A0A8X7W993</accession>
<gene>
    <name evidence="6" type="ORF">Bca52824_008534</name>
</gene>
<reference evidence="6 7" key="1">
    <citation type="submission" date="2020-02" db="EMBL/GenBank/DDBJ databases">
        <authorList>
            <person name="Ma Q."/>
            <person name="Huang Y."/>
            <person name="Song X."/>
            <person name="Pei D."/>
        </authorList>
    </citation>
    <scope>NUCLEOTIDE SEQUENCE [LARGE SCALE GENOMIC DNA]</scope>
    <source>
        <strain evidence="6">Sxm20200214</strain>
        <tissue evidence="6">Leaf</tissue>
    </source>
</reference>
<dbReference type="SUPFAM" id="SSF53335">
    <property type="entry name" value="S-adenosyl-L-methionine-dependent methyltransferases"/>
    <property type="match status" value="1"/>
</dbReference>
<feature type="domain" description="O-methyltransferase dimerisation" evidence="5">
    <location>
        <begin position="1"/>
        <end position="95"/>
    </location>
</feature>
<evidence type="ECO:0000259" key="5">
    <source>
        <dbReference type="Pfam" id="PF08100"/>
    </source>
</evidence>
<feature type="domain" description="O-methyltransferase C-terminal" evidence="4">
    <location>
        <begin position="157"/>
        <end position="276"/>
    </location>
</feature>
<dbReference type="EMBL" id="JAAMPC010000002">
    <property type="protein sequence ID" value="KAG2325806.1"/>
    <property type="molecule type" value="Genomic_DNA"/>
</dbReference>
<dbReference type="Gene3D" id="3.40.50.150">
    <property type="entry name" value="Vaccinia Virus protein VP39"/>
    <property type="match status" value="1"/>
</dbReference>
<evidence type="ECO:0000256" key="2">
    <source>
        <dbReference type="ARBA" id="ARBA00022679"/>
    </source>
</evidence>
<name>A0A8X7W993_BRACI</name>
<dbReference type="GO" id="GO:0046983">
    <property type="term" value="F:protein dimerization activity"/>
    <property type="evidence" value="ECO:0007669"/>
    <property type="project" value="InterPro"/>
</dbReference>
<evidence type="ECO:0000313" key="6">
    <source>
        <dbReference type="EMBL" id="KAG2325806.1"/>
    </source>
</evidence>
<dbReference type="Pfam" id="PF00891">
    <property type="entry name" value="Methyltransf_2"/>
    <property type="match status" value="1"/>
</dbReference>
<keyword evidence="2" id="KW-0808">Transferase</keyword>
<dbReference type="Pfam" id="PF08100">
    <property type="entry name" value="Dimerisation"/>
    <property type="match status" value="1"/>
</dbReference>
<dbReference type="AlphaFoldDB" id="A0A8X7W993"/>
<evidence type="ECO:0000256" key="3">
    <source>
        <dbReference type="ARBA" id="ARBA00022691"/>
    </source>
</evidence>
<keyword evidence="7" id="KW-1185">Reference proteome</keyword>
<dbReference type="InterPro" id="IPR036388">
    <property type="entry name" value="WH-like_DNA-bd_sf"/>
</dbReference>
<evidence type="ECO:0000259" key="4">
    <source>
        <dbReference type="Pfam" id="PF00891"/>
    </source>
</evidence>